<dbReference type="Pfam" id="PF09719">
    <property type="entry name" value="C_GCAxxG_C_C"/>
    <property type="match status" value="1"/>
</dbReference>
<dbReference type="RefSeq" id="WP_150357895.1">
    <property type="nucleotide sequence ID" value="NZ_JAJJPB010000001.1"/>
</dbReference>
<protein>
    <submittedName>
        <fullName evidence="1">C-GCAxxG-C-C family protein</fullName>
    </submittedName>
</protein>
<reference evidence="1" key="1">
    <citation type="submission" date="2021-11" db="EMBL/GenBank/DDBJ databases">
        <authorList>
            <person name="Qingchun L."/>
            <person name="Dong Z."/>
            <person name="Zongwei Q."/>
            <person name="Jia Z."/>
            <person name="Duotao L."/>
        </authorList>
    </citation>
    <scope>NUCLEOTIDE SEQUENCE</scope>
    <source>
        <strain evidence="1">WLY-B-L2</strain>
    </source>
</reference>
<sequence length="147" mass="16263">MRENEVVELFEQGFDCGQVVLSNFAKELGIDVKQANKIAASFGGGMFSGETCGAVIGALIAIGLKYGHYLKNTPDVKNQNVAKVTEFRKKFLMRYNSTVCRELLGYDISKPEEMKIILEKGLLLSFCPKLTVYVTEILSGILSEDVQ</sequence>
<organism evidence="1 2">
    <name type="scientific">Clostridium aromativorans</name>
    <dbReference type="NCBI Taxonomy" id="2836848"/>
    <lineage>
        <taxon>Bacteria</taxon>
        <taxon>Bacillati</taxon>
        <taxon>Bacillota</taxon>
        <taxon>Clostridia</taxon>
        <taxon>Eubacteriales</taxon>
        <taxon>Clostridiaceae</taxon>
        <taxon>Clostridium</taxon>
    </lineage>
</organism>
<evidence type="ECO:0000313" key="1">
    <source>
        <dbReference type="EMBL" id="MCC9293644.1"/>
    </source>
</evidence>
<proteinExistence type="predicted"/>
<gene>
    <name evidence="1" type="ORF">LN736_01985</name>
</gene>
<dbReference type="InterPro" id="IPR010181">
    <property type="entry name" value="CGCAxxGCC_motif"/>
</dbReference>
<name>A0ABS8N1G4_9CLOT</name>
<comment type="caution">
    <text evidence="1">The sequence shown here is derived from an EMBL/GenBank/DDBJ whole genome shotgun (WGS) entry which is preliminary data.</text>
</comment>
<dbReference type="NCBIfam" id="TIGR01909">
    <property type="entry name" value="C_GCAxxG_C_C"/>
    <property type="match status" value="1"/>
</dbReference>
<evidence type="ECO:0000313" key="2">
    <source>
        <dbReference type="Proteomes" id="UP001165422"/>
    </source>
</evidence>
<dbReference type="Proteomes" id="UP001165422">
    <property type="component" value="Unassembled WGS sequence"/>
</dbReference>
<keyword evidence="2" id="KW-1185">Reference proteome</keyword>
<accession>A0ABS8N1G4</accession>
<dbReference type="EMBL" id="JAJJPB010000001">
    <property type="protein sequence ID" value="MCC9293644.1"/>
    <property type="molecule type" value="Genomic_DNA"/>
</dbReference>